<dbReference type="InterPro" id="IPR027267">
    <property type="entry name" value="AH/BAR_dom_sf"/>
</dbReference>
<evidence type="ECO:0000256" key="1">
    <source>
        <dbReference type="ARBA" id="ARBA00022443"/>
    </source>
</evidence>
<proteinExistence type="predicted"/>
<feature type="domain" description="SH3" evidence="4">
    <location>
        <begin position="612"/>
        <end position="690"/>
    </location>
</feature>
<dbReference type="SUPFAM" id="SSF50044">
    <property type="entry name" value="SH3-domain"/>
    <property type="match status" value="1"/>
</dbReference>
<reference evidence="5 6" key="1">
    <citation type="submission" date="2019-07" db="EMBL/GenBank/DDBJ databases">
        <authorList>
            <person name="Jastrzebski P J."/>
            <person name="Paukszto L."/>
            <person name="Jastrzebski P J."/>
        </authorList>
    </citation>
    <scope>NUCLEOTIDE SEQUENCE [LARGE SCALE GENOMIC DNA]</scope>
    <source>
        <strain evidence="5 6">WMS-il1</strain>
    </source>
</reference>
<feature type="compositionally biased region" description="Polar residues" evidence="3">
    <location>
        <begin position="541"/>
        <end position="576"/>
    </location>
</feature>
<dbReference type="PANTHER" id="PTHR15735:SF12">
    <property type="entry name" value="CDC42-INTERACTING PROTEIN 4, ISOFORM B"/>
    <property type="match status" value="1"/>
</dbReference>
<protein>
    <recommendedName>
        <fullName evidence="4">SH3 domain-containing protein</fullName>
    </recommendedName>
</protein>
<evidence type="ECO:0000313" key="6">
    <source>
        <dbReference type="Proteomes" id="UP000321570"/>
    </source>
</evidence>
<dbReference type="PANTHER" id="PTHR15735">
    <property type="entry name" value="FCH AND DOUBLE SH3 DOMAINS PROTEIN"/>
    <property type="match status" value="1"/>
</dbReference>
<name>A0A564Z8K6_HYMDI</name>
<dbReference type="PROSITE" id="PS50002">
    <property type="entry name" value="SH3"/>
    <property type="match status" value="1"/>
</dbReference>
<feature type="compositionally biased region" description="Basic and acidic residues" evidence="3">
    <location>
        <begin position="411"/>
        <end position="422"/>
    </location>
</feature>
<dbReference type="EMBL" id="CABIJS010000697">
    <property type="protein sequence ID" value="VUZ55851.1"/>
    <property type="molecule type" value="Genomic_DNA"/>
</dbReference>
<dbReference type="InterPro" id="IPR036028">
    <property type="entry name" value="SH3-like_dom_sf"/>
</dbReference>
<dbReference type="Gene3D" id="1.20.1270.60">
    <property type="entry name" value="Arfaptin homology (AH) domain/BAR domain"/>
    <property type="match status" value="1"/>
</dbReference>
<dbReference type="Gene3D" id="2.30.30.40">
    <property type="entry name" value="SH3 Domains"/>
    <property type="match status" value="1"/>
</dbReference>
<dbReference type="Proteomes" id="UP000321570">
    <property type="component" value="Unassembled WGS sequence"/>
</dbReference>
<accession>A0A564Z8K6</accession>
<keyword evidence="6" id="KW-1185">Reference proteome</keyword>
<dbReference type="SMART" id="SM00326">
    <property type="entry name" value="SH3"/>
    <property type="match status" value="1"/>
</dbReference>
<evidence type="ECO:0000256" key="2">
    <source>
        <dbReference type="PROSITE-ProRule" id="PRU00192"/>
    </source>
</evidence>
<dbReference type="AlphaFoldDB" id="A0A564Z8K6"/>
<dbReference type="InterPro" id="IPR001452">
    <property type="entry name" value="SH3_domain"/>
</dbReference>
<feature type="region of interest" description="Disordered" evidence="3">
    <location>
        <begin position="411"/>
        <end position="439"/>
    </location>
</feature>
<evidence type="ECO:0000256" key="3">
    <source>
        <dbReference type="SAM" id="MobiDB-lite"/>
    </source>
</evidence>
<evidence type="ECO:0000313" key="5">
    <source>
        <dbReference type="EMBL" id="VUZ55851.1"/>
    </source>
</evidence>
<feature type="region of interest" description="Disordered" evidence="3">
    <location>
        <begin position="541"/>
        <end position="605"/>
    </location>
</feature>
<feature type="region of interest" description="Disordered" evidence="3">
    <location>
        <begin position="299"/>
        <end position="320"/>
    </location>
</feature>
<sequence>MLAERCWGVQLWDQTSNLIKYQESGIALHEKLQKFILEIGKLQADSFLVQKRICEKALINIKKVVGLETTFGQGYNAFIHAIAKLVDTENILPVSFNLQANGDMKQSIDEQRKSMKEWRQDRDRFQNESKNQARIIDEEMKRYHDKYREVIRSKEDYDRVDEDKSYSKLDVEKALIAYSLKHNEFKRARSDFSAALEQFNLHRRYHYSSTLKKWGEAGQTLESYRITKTQELISVLVERLRVMIERLSTVATDLESAAAIMDAEKDSDALIERLKTGNEPPGDVPFIQLDVPDPPPCSTQLTGRTNGENGYAEKSSRRRQSSSIIENGDYGIYYASIQVSPSVGRVSSPFAGADPIIEPTECHKLTATPTTTCPTVCRSGRRFSVSLGSKEGNSGYGHGFLWKVFSRRSKSRDGERRNESVAHSRLPISQSPRESPKKIEIVNVGNNGDKEAPISSNVSDVDAGSNFSVPTLVPLSAPLVKSSRSTQEMTQVAELSRSLSSPSSNRNCLHGSETKLNHHSLVSQPESKSTEQCLMGTAKNASQNGTQFQRGSIVGTTPGFNSSIAQQKAQRSTSPRRNAYHQPKRQSTNNHQSHKRNTDHRIAHGSSTSDLIAVGTCKALYDFESSQYGETFISFKSGDELRLISSSTKWHGNPDTDGWIYAETIPPSNDPKALARRGFIPAAFVEISLYSEPQPLTLPRKRDIDDCSNYRGSHNNLRSDSSFLALGQATEL</sequence>
<dbReference type="CDD" id="cd00174">
    <property type="entry name" value="SH3"/>
    <property type="match status" value="1"/>
</dbReference>
<organism evidence="5 6">
    <name type="scientific">Hymenolepis diminuta</name>
    <name type="common">Rat tapeworm</name>
    <dbReference type="NCBI Taxonomy" id="6216"/>
    <lineage>
        <taxon>Eukaryota</taxon>
        <taxon>Metazoa</taxon>
        <taxon>Spiralia</taxon>
        <taxon>Lophotrochozoa</taxon>
        <taxon>Platyhelminthes</taxon>
        <taxon>Cestoda</taxon>
        <taxon>Eucestoda</taxon>
        <taxon>Cyclophyllidea</taxon>
        <taxon>Hymenolepididae</taxon>
        <taxon>Hymenolepis</taxon>
    </lineage>
</organism>
<feature type="compositionally biased region" description="Polar residues" evidence="3">
    <location>
        <begin position="299"/>
        <end position="308"/>
    </location>
</feature>
<keyword evidence="1 2" id="KW-0728">SH3 domain</keyword>
<gene>
    <name evidence="5" type="ORF">WMSIL1_LOCUS13661</name>
</gene>
<evidence type="ECO:0000259" key="4">
    <source>
        <dbReference type="PROSITE" id="PS50002"/>
    </source>
</evidence>
<dbReference type="SUPFAM" id="SSF103657">
    <property type="entry name" value="BAR/IMD domain-like"/>
    <property type="match status" value="1"/>
</dbReference>